<keyword evidence="1" id="KW-0805">Transcription regulation</keyword>
<dbReference type="InterPro" id="IPR046335">
    <property type="entry name" value="LacI/GalR-like_sensor"/>
</dbReference>
<dbReference type="AlphaFoldDB" id="A0A927H1Q0"/>
<reference evidence="5" key="1">
    <citation type="submission" date="2020-09" db="EMBL/GenBank/DDBJ databases">
        <title>A novel bacterium of genus Paenibacillus, isolated from South China Sea.</title>
        <authorList>
            <person name="Huang H."/>
            <person name="Mo K."/>
            <person name="Hu Y."/>
        </authorList>
    </citation>
    <scope>NUCLEOTIDE SEQUENCE</scope>
    <source>
        <strain evidence="5">IB182363</strain>
    </source>
</reference>
<keyword evidence="6" id="KW-1185">Reference proteome</keyword>
<accession>A0A927H1Q0</accession>
<dbReference type="PANTHER" id="PTHR30146:SF109">
    <property type="entry name" value="HTH-TYPE TRANSCRIPTIONAL REGULATOR GALS"/>
    <property type="match status" value="1"/>
</dbReference>
<gene>
    <name evidence="5" type="ORF">IDH45_20835</name>
</gene>
<evidence type="ECO:0000256" key="3">
    <source>
        <dbReference type="ARBA" id="ARBA00023163"/>
    </source>
</evidence>
<dbReference type="Pfam" id="PF00356">
    <property type="entry name" value="LacI"/>
    <property type="match status" value="1"/>
</dbReference>
<dbReference type="SMART" id="SM00354">
    <property type="entry name" value="HTH_LACI"/>
    <property type="match status" value="1"/>
</dbReference>
<dbReference type="Pfam" id="PF13377">
    <property type="entry name" value="Peripla_BP_3"/>
    <property type="match status" value="1"/>
</dbReference>
<organism evidence="5 6">
    <name type="scientific">Paenibacillus oceani</name>
    <dbReference type="NCBI Taxonomy" id="2772510"/>
    <lineage>
        <taxon>Bacteria</taxon>
        <taxon>Bacillati</taxon>
        <taxon>Bacillota</taxon>
        <taxon>Bacilli</taxon>
        <taxon>Bacillales</taxon>
        <taxon>Paenibacillaceae</taxon>
        <taxon>Paenibacillus</taxon>
    </lineage>
</organism>
<dbReference type="InterPro" id="IPR028082">
    <property type="entry name" value="Peripla_BP_I"/>
</dbReference>
<dbReference type="Gene3D" id="3.40.50.2300">
    <property type="match status" value="2"/>
</dbReference>
<dbReference type="InterPro" id="IPR010982">
    <property type="entry name" value="Lambda_DNA-bd_dom_sf"/>
</dbReference>
<dbReference type="RefSeq" id="WP_190930063.1">
    <property type="nucleotide sequence ID" value="NZ_JACXJA010000029.1"/>
</dbReference>
<dbReference type="CDD" id="cd01392">
    <property type="entry name" value="HTH_LacI"/>
    <property type="match status" value="1"/>
</dbReference>
<feature type="domain" description="HTH lacI-type" evidence="4">
    <location>
        <begin position="7"/>
        <end position="61"/>
    </location>
</feature>
<comment type="caution">
    <text evidence="5">The sequence shown here is derived from an EMBL/GenBank/DDBJ whole genome shotgun (WGS) entry which is preliminary data.</text>
</comment>
<dbReference type="SUPFAM" id="SSF47413">
    <property type="entry name" value="lambda repressor-like DNA-binding domains"/>
    <property type="match status" value="1"/>
</dbReference>
<dbReference type="SUPFAM" id="SSF53822">
    <property type="entry name" value="Periplasmic binding protein-like I"/>
    <property type="match status" value="1"/>
</dbReference>
<dbReference type="EMBL" id="JACXJA010000029">
    <property type="protein sequence ID" value="MBD2864437.1"/>
    <property type="molecule type" value="Genomic_DNA"/>
</dbReference>
<dbReference type="PANTHER" id="PTHR30146">
    <property type="entry name" value="LACI-RELATED TRANSCRIPTIONAL REPRESSOR"/>
    <property type="match status" value="1"/>
</dbReference>
<dbReference type="InterPro" id="IPR000843">
    <property type="entry name" value="HTH_LacI"/>
</dbReference>
<evidence type="ECO:0000256" key="2">
    <source>
        <dbReference type="ARBA" id="ARBA00023125"/>
    </source>
</evidence>
<dbReference type="Proteomes" id="UP000639396">
    <property type="component" value="Unassembled WGS sequence"/>
</dbReference>
<dbReference type="GO" id="GO:0000976">
    <property type="term" value="F:transcription cis-regulatory region binding"/>
    <property type="evidence" value="ECO:0007669"/>
    <property type="project" value="TreeGrafter"/>
</dbReference>
<evidence type="ECO:0000313" key="6">
    <source>
        <dbReference type="Proteomes" id="UP000639396"/>
    </source>
</evidence>
<protein>
    <submittedName>
        <fullName evidence="5">LacI family DNA-binding transcriptional regulator</fullName>
    </submittedName>
</protein>
<proteinExistence type="predicted"/>
<sequence length="348" mass="39539">MPRRKSVTLQTLASELGLSIHTVSRALRGMPGMSEETRHEVLSAARRLGYRTKDQEHSLAVEHIPLFPNRKRRFKLMFTGNSVYSRLNQILLEGLQDKLAEYGHTIDMLMIPSSFDKGESFDSWADQNSLMYSDGIFIPPMTDPIKEELLLKLPLPRILFNFPPPAAEVDSVIWDVGTAVRLSVRHLIANGHRSILYIGNIHNQRGFRLRWQSFVDSMREAGLDANPELHITKAISEKEAWIASVQDSLVSLRATAILNGVHNNLAWIYHACSTLGKRIPEDYSLISLQHERDEFLPQLSRPSLAIRETGVRGAERMLWRLANPNLPYEHIMLQGTFFEGDTVKPLKA</sequence>
<evidence type="ECO:0000259" key="4">
    <source>
        <dbReference type="PROSITE" id="PS50932"/>
    </source>
</evidence>
<dbReference type="GO" id="GO:0003700">
    <property type="term" value="F:DNA-binding transcription factor activity"/>
    <property type="evidence" value="ECO:0007669"/>
    <property type="project" value="TreeGrafter"/>
</dbReference>
<keyword evidence="2 5" id="KW-0238">DNA-binding</keyword>
<name>A0A927H1Q0_9BACL</name>
<dbReference type="PROSITE" id="PS50932">
    <property type="entry name" value="HTH_LACI_2"/>
    <property type="match status" value="1"/>
</dbReference>
<evidence type="ECO:0000256" key="1">
    <source>
        <dbReference type="ARBA" id="ARBA00023015"/>
    </source>
</evidence>
<keyword evidence="3" id="KW-0804">Transcription</keyword>
<evidence type="ECO:0000313" key="5">
    <source>
        <dbReference type="EMBL" id="MBD2864437.1"/>
    </source>
</evidence>
<dbReference type="Gene3D" id="1.10.260.40">
    <property type="entry name" value="lambda repressor-like DNA-binding domains"/>
    <property type="match status" value="1"/>
</dbReference>